<dbReference type="PANTHER" id="PTHR33877">
    <property type="entry name" value="SLL1193 PROTEIN"/>
    <property type="match status" value="1"/>
</dbReference>
<accession>A0A385ECG5</accession>
<dbReference type="EMBL" id="MH588544">
    <property type="protein sequence ID" value="AXQ68507.1"/>
    <property type="molecule type" value="Genomic_DNA"/>
</dbReference>
<dbReference type="PANTHER" id="PTHR33877:SF2">
    <property type="entry name" value="OS07G0170200 PROTEIN"/>
    <property type="match status" value="1"/>
</dbReference>
<gene>
    <name evidence="2" type="ORF">CcrBL10_gp303</name>
</gene>
<dbReference type="GO" id="GO:0008270">
    <property type="term" value="F:zinc ion binding"/>
    <property type="evidence" value="ECO:0007669"/>
    <property type="project" value="InterPro"/>
</dbReference>
<dbReference type="Proteomes" id="UP000258997">
    <property type="component" value="Segment"/>
</dbReference>
<evidence type="ECO:0000313" key="2">
    <source>
        <dbReference type="EMBL" id="AXQ68507.1"/>
    </source>
</evidence>
<sequence>MKSDWRETLAMAFDRPLPVEAPADPYAFDPNAPPLILDLTPEEKLSLTECRWAALDAMGEVIGEFWAIPQAAEGLAHMLYPGLAAYARGGHRGRLKAKRLRRLCEAQNWRCCYCHGAMRLPDECDSPNEPDMATLEHVHRSTDGGGSTWDNLIAACQTCNSHRGSVTPLKWWKLRQKLLPVWPACSTITEAARYALRGYGLLRRGW</sequence>
<dbReference type="GO" id="GO:0003676">
    <property type="term" value="F:nucleic acid binding"/>
    <property type="evidence" value="ECO:0007669"/>
    <property type="project" value="InterPro"/>
</dbReference>
<dbReference type="SMART" id="SM00507">
    <property type="entry name" value="HNHc"/>
    <property type="match status" value="1"/>
</dbReference>
<dbReference type="CDD" id="cd00085">
    <property type="entry name" value="HNHc"/>
    <property type="match status" value="1"/>
</dbReference>
<evidence type="ECO:0000259" key="1">
    <source>
        <dbReference type="SMART" id="SM00507"/>
    </source>
</evidence>
<organism evidence="2 3">
    <name type="scientific">Caulobacter phage CcrBL10</name>
    <dbReference type="NCBI Taxonomy" id="2283269"/>
    <lineage>
        <taxon>Viruses</taxon>
        <taxon>Duplodnaviria</taxon>
        <taxon>Heunggongvirae</taxon>
        <taxon>Uroviricota</taxon>
        <taxon>Caudoviricetes</taxon>
        <taxon>Jeanschmidtviridae</taxon>
        <taxon>Poindextervirus</taxon>
        <taxon>Poindextervirus BL10</taxon>
    </lineage>
</organism>
<protein>
    <recommendedName>
        <fullName evidence="1">HNH nuclease domain-containing protein</fullName>
    </recommendedName>
</protein>
<dbReference type="InterPro" id="IPR002711">
    <property type="entry name" value="HNH"/>
</dbReference>
<dbReference type="InterPro" id="IPR052892">
    <property type="entry name" value="NA-targeting_endonuclease"/>
</dbReference>
<dbReference type="Pfam" id="PF01844">
    <property type="entry name" value="HNH"/>
    <property type="match status" value="1"/>
</dbReference>
<evidence type="ECO:0000313" key="3">
    <source>
        <dbReference type="Proteomes" id="UP000258997"/>
    </source>
</evidence>
<keyword evidence="3" id="KW-1185">Reference proteome</keyword>
<dbReference type="GO" id="GO:0004519">
    <property type="term" value="F:endonuclease activity"/>
    <property type="evidence" value="ECO:0007669"/>
    <property type="project" value="InterPro"/>
</dbReference>
<feature type="domain" description="HNH nuclease" evidence="1">
    <location>
        <begin position="108"/>
        <end position="161"/>
    </location>
</feature>
<reference evidence="2 3" key="1">
    <citation type="submission" date="2018-07" db="EMBL/GenBank/DDBJ databases">
        <title>Giant CbK-like Caulobacter bacteriophages have genetically divergent genomes.</title>
        <authorList>
            <person name="Wilson K.M."/>
            <person name="Ely B."/>
        </authorList>
    </citation>
    <scope>NUCLEOTIDE SEQUENCE [LARGE SCALE GENOMIC DNA]</scope>
</reference>
<dbReference type="InterPro" id="IPR003615">
    <property type="entry name" value="HNH_nuc"/>
</dbReference>
<dbReference type="Gene3D" id="1.10.30.50">
    <property type="match status" value="1"/>
</dbReference>
<name>A0A385ECG5_9CAUD</name>
<proteinExistence type="predicted"/>